<sequence>MFRIMSIATLVLIALCFFIGASLAIADEGKTEISTGTAQEQTIDASRPVDEFYEPNLAKRDQDRYDFSEYLNGAATGPAVDAESVEEPEIKRDAPLEI</sequence>
<protein>
    <submittedName>
        <fullName evidence="3">Uncharacterized protein</fullName>
    </submittedName>
</protein>
<reference evidence="3 4" key="1">
    <citation type="journal article" date="2013" name="Antonie Van Leeuwenhoek">
        <title>Dongia rigui sp. nov., isolated from freshwater of a large wetland in Korea.</title>
        <authorList>
            <person name="Baik K.S."/>
            <person name="Hwang Y.M."/>
            <person name="Choi J.S."/>
            <person name="Kwon J."/>
            <person name="Seong C.N."/>
        </authorList>
    </citation>
    <scope>NUCLEOTIDE SEQUENCE [LARGE SCALE GENOMIC DNA]</scope>
    <source>
        <strain evidence="3 4">04SU4-P</strain>
    </source>
</reference>
<name>A0ABU5E440_9PROT</name>
<evidence type="ECO:0000256" key="1">
    <source>
        <dbReference type="SAM" id="MobiDB-lite"/>
    </source>
</evidence>
<organism evidence="3 4">
    <name type="scientific">Dongia rigui</name>
    <dbReference type="NCBI Taxonomy" id="940149"/>
    <lineage>
        <taxon>Bacteria</taxon>
        <taxon>Pseudomonadati</taxon>
        <taxon>Pseudomonadota</taxon>
        <taxon>Alphaproteobacteria</taxon>
        <taxon>Rhodospirillales</taxon>
        <taxon>Dongiaceae</taxon>
        <taxon>Dongia</taxon>
    </lineage>
</organism>
<evidence type="ECO:0000313" key="3">
    <source>
        <dbReference type="EMBL" id="MDY0874112.1"/>
    </source>
</evidence>
<feature type="chain" id="PRO_5045292893" evidence="2">
    <location>
        <begin position="27"/>
        <end position="98"/>
    </location>
</feature>
<dbReference type="Proteomes" id="UP001271769">
    <property type="component" value="Unassembled WGS sequence"/>
</dbReference>
<feature type="region of interest" description="Disordered" evidence="1">
    <location>
        <begin position="78"/>
        <end position="98"/>
    </location>
</feature>
<accession>A0ABU5E440</accession>
<keyword evidence="2" id="KW-0732">Signal</keyword>
<dbReference type="RefSeq" id="WP_320502586.1">
    <property type="nucleotide sequence ID" value="NZ_JAXCLX010000004.1"/>
</dbReference>
<keyword evidence="4" id="KW-1185">Reference proteome</keyword>
<evidence type="ECO:0000313" key="4">
    <source>
        <dbReference type="Proteomes" id="UP001271769"/>
    </source>
</evidence>
<feature type="compositionally biased region" description="Basic and acidic residues" evidence="1">
    <location>
        <begin position="88"/>
        <end position="98"/>
    </location>
</feature>
<evidence type="ECO:0000256" key="2">
    <source>
        <dbReference type="SAM" id="SignalP"/>
    </source>
</evidence>
<proteinExistence type="predicted"/>
<dbReference type="EMBL" id="JAXCLX010000004">
    <property type="protein sequence ID" value="MDY0874112.1"/>
    <property type="molecule type" value="Genomic_DNA"/>
</dbReference>
<feature type="signal peptide" evidence="2">
    <location>
        <begin position="1"/>
        <end position="26"/>
    </location>
</feature>
<comment type="caution">
    <text evidence="3">The sequence shown here is derived from an EMBL/GenBank/DDBJ whole genome shotgun (WGS) entry which is preliminary data.</text>
</comment>
<gene>
    <name evidence="3" type="ORF">SMD31_19375</name>
</gene>